<dbReference type="GO" id="GO:0008643">
    <property type="term" value="P:carbohydrate transport"/>
    <property type="evidence" value="ECO:0007669"/>
    <property type="project" value="InterPro"/>
</dbReference>
<reference evidence="3 4" key="1">
    <citation type="submission" date="2016-04" db="EMBL/GenBank/DDBJ databases">
        <title>Acidithiobacillus ferrooxidans genome sequencing and assembly.</title>
        <authorList>
            <person name="Zhou Z."/>
        </authorList>
    </citation>
    <scope>NUCLEOTIDE SEQUENCE [LARGE SCALE GENOMIC DNA]</scope>
    <source>
        <strain evidence="3 4">BY0502</strain>
    </source>
</reference>
<evidence type="ECO:0000313" key="3">
    <source>
        <dbReference type="EMBL" id="OAP87256.1"/>
    </source>
</evidence>
<sequence length="394" mass="42542">MNRFLLCHRWVCWATGLLMVLPAVAASATPTGISAVTHASSSLPLSAAFLPAYHRWFDGLAWAAHIDTETVSNLAGGIAPGTVAILVGHAGFSYHTARAGLWAGGKFTMNVLGIESGDPEDKVGDVQGVSNLYAHSQFRLYRLTFRQHLGPATLRLGLMSANDYFDVTGQAAQLINSSFGITPTLSGNIPGMATYPYSGLGVMTAIHVDVWEAKAGWYQGDPLQPFSDPFGQGDMALAEIDYRNTAQEQTCVLKLGAWHYQQRAVYSAVLGPRTSGLYAVAEYAELLPRGRRLGLFLQAGSTPQSVNLIPYYLGAGFRIKGLLPGRGADVFSMGMTRAWLRNSPYPAETAYEITYAAQVVPHILLQPDLQWVIHPGGRHPNALVAGLSLHVQLF</sequence>
<dbReference type="AlphaFoldDB" id="A0A179B6C3"/>
<dbReference type="Gene3D" id="2.40.160.180">
    <property type="entry name" value="Carbohydrate-selective porin OprB"/>
    <property type="match status" value="1"/>
</dbReference>
<protein>
    <submittedName>
        <fullName evidence="3">Uncharacterized protein</fullName>
    </submittedName>
</protein>
<comment type="similarity">
    <text evidence="1 2">Belongs to the OprB family.</text>
</comment>
<dbReference type="GO" id="GO:0015288">
    <property type="term" value="F:porin activity"/>
    <property type="evidence" value="ECO:0007669"/>
    <property type="project" value="InterPro"/>
</dbReference>
<organism evidence="3 4">
    <name type="scientific">Acidithiobacillus ferrooxidans</name>
    <name type="common">Thiobacillus ferrooxidans</name>
    <dbReference type="NCBI Taxonomy" id="920"/>
    <lineage>
        <taxon>Bacteria</taxon>
        <taxon>Pseudomonadati</taxon>
        <taxon>Pseudomonadota</taxon>
        <taxon>Acidithiobacillia</taxon>
        <taxon>Acidithiobacillales</taxon>
        <taxon>Acidithiobacillaceae</taxon>
        <taxon>Acidithiobacillus</taxon>
    </lineage>
</organism>
<dbReference type="InterPro" id="IPR038673">
    <property type="entry name" value="OprB_sf"/>
</dbReference>
<dbReference type="RefSeq" id="WP_064220319.1">
    <property type="nucleotide sequence ID" value="NZ_LVXZ01000288.1"/>
</dbReference>
<dbReference type="PANTHER" id="PTHR37944:SF1">
    <property type="entry name" value="PORIN B"/>
    <property type="match status" value="1"/>
</dbReference>
<comment type="caution">
    <text evidence="3">The sequence shown here is derived from an EMBL/GenBank/DDBJ whole genome shotgun (WGS) entry which is preliminary data.</text>
</comment>
<name>A0A179B6C3_ACIFR</name>
<proteinExistence type="inferred from homology"/>
<dbReference type="PANTHER" id="PTHR37944">
    <property type="entry name" value="PORIN B"/>
    <property type="match status" value="1"/>
</dbReference>
<feature type="signal peptide" evidence="2">
    <location>
        <begin position="1"/>
        <end position="25"/>
    </location>
</feature>
<dbReference type="Proteomes" id="UP000078302">
    <property type="component" value="Unassembled WGS sequence"/>
</dbReference>
<keyword evidence="4" id="KW-1185">Reference proteome</keyword>
<evidence type="ECO:0000313" key="4">
    <source>
        <dbReference type="Proteomes" id="UP000078302"/>
    </source>
</evidence>
<dbReference type="Pfam" id="PF04966">
    <property type="entry name" value="OprB"/>
    <property type="match status" value="1"/>
</dbReference>
<gene>
    <name evidence="3" type="ORF">A4H96_15050</name>
</gene>
<dbReference type="OrthoDB" id="5755240at2"/>
<dbReference type="InterPro" id="IPR052932">
    <property type="entry name" value="OprB_Porin"/>
</dbReference>
<evidence type="ECO:0000256" key="2">
    <source>
        <dbReference type="RuleBase" id="RU363072"/>
    </source>
</evidence>
<evidence type="ECO:0000256" key="1">
    <source>
        <dbReference type="ARBA" id="ARBA00008769"/>
    </source>
</evidence>
<dbReference type="GO" id="GO:0016020">
    <property type="term" value="C:membrane"/>
    <property type="evidence" value="ECO:0007669"/>
    <property type="project" value="InterPro"/>
</dbReference>
<keyword evidence="2" id="KW-0732">Signal</keyword>
<dbReference type="EMBL" id="LVXZ01000288">
    <property type="protein sequence ID" value="OAP87256.1"/>
    <property type="molecule type" value="Genomic_DNA"/>
</dbReference>
<feature type="chain" id="PRO_5007950108" evidence="2">
    <location>
        <begin position="26"/>
        <end position="394"/>
    </location>
</feature>
<accession>A0A179B6C3</accession>
<dbReference type="InterPro" id="IPR007049">
    <property type="entry name" value="Carb-sel_porin_OprB"/>
</dbReference>